<reference evidence="2" key="2">
    <citation type="submission" date="2024-08" db="UniProtKB">
        <authorList>
            <consortium name="EnsemblMetazoa"/>
        </authorList>
    </citation>
    <scope>IDENTIFICATION</scope>
</reference>
<dbReference type="AlphaFoldDB" id="A0AAR5P2P8"/>
<name>A0AAR5P2P8_DENPD</name>
<dbReference type="EnsemblMetazoa" id="XM_019899849.1">
    <property type="protein sequence ID" value="XP_019755408.1"/>
    <property type="gene ID" value="LOC109534252"/>
</dbReference>
<evidence type="ECO:0000313" key="3">
    <source>
        <dbReference type="Proteomes" id="UP000019118"/>
    </source>
</evidence>
<evidence type="ECO:0000313" key="2">
    <source>
        <dbReference type="EnsemblMetazoa" id="XP_019755408.1"/>
    </source>
</evidence>
<dbReference type="GeneID" id="109534252"/>
<accession>A0AAR5P2P8</accession>
<sequence>MAYNMQISTSKTKTLVIAKDPVRCKLALDNNLVEPVMKFIYLGVQITSSQNRDNEVRVQANNASRVASALRDVVWNYKHMGKQAKTKIYKTCVRPVLTYATETRAHTSRTKNIPRTTEMKILRNIAGYTLRDRKRNTDTRNECEIEDIVRWGRKRRRAWNDHVTRMNMDRVAKILAASAPVSTLALTLYAYAWLSKKFYA</sequence>
<keyword evidence="3" id="KW-1185">Reference proteome</keyword>
<proteinExistence type="predicted"/>
<reference evidence="3" key="1">
    <citation type="journal article" date="2013" name="Genome Biol.">
        <title>Draft genome of the mountain pine beetle, Dendroctonus ponderosae Hopkins, a major forest pest.</title>
        <authorList>
            <person name="Keeling C.I."/>
            <person name="Yuen M.M."/>
            <person name="Liao N.Y."/>
            <person name="Docking T.R."/>
            <person name="Chan S.K."/>
            <person name="Taylor G.A."/>
            <person name="Palmquist D.L."/>
            <person name="Jackman S.D."/>
            <person name="Nguyen A."/>
            <person name="Li M."/>
            <person name="Henderson H."/>
            <person name="Janes J.K."/>
            <person name="Zhao Y."/>
            <person name="Pandoh P."/>
            <person name="Moore R."/>
            <person name="Sperling F.A."/>
            <person name="Huber D.P."/>
            <person name="Birol I."/>
            <person name="Jones S.J."/>
            <person name="Bohlmann J."/>
        </authorList>
    </citation>
    <scope>NUCLEOTIDE SEQUENCE</scope>
</reference>
<protein>
    <recommendedName>
        <fullName evidence="4">Reverse transcriptase domain-containing protein</fullName>
    </recommendedName>
</protein>
<dbReference type="KEGG" id="dpa:109534252"/>
<keyword evidence="1" id="KW-0472">Membrane</keyword>
<dbReference type="Proteomes" id="UP000019118">
    <property type="component" value="Unassembled WGS sequence"/>
</dbReference>
<evidence type="ECO:0008006" key="4">
    <source>
        <dbReference type="Google" id="ProtNLM"/>
    </source>
</evidence>
<keyword evidence="1" id="KW-0812">Transmembrane</keyword>
<evidence type="ECO:0000256" key="1">
    <source>
        <dbReference type="SAM" id="Phobius"/>
    </source>
</evidence>
<dbReference type="PANTHER" id="PTHR47027">
    <property type="entry name" value="REVERSE TRANSCRIPTASE DOMAIN-CONTAINING PROTEIN"/>
    <property type="match status" value="1"/>
</dbReference>
<organism evidence="2 3">
    <name type="scientific">Dendroctonus ponderosae</name>
    <name type="common">Mountain pine beetle</name>
    <dbReference type="NCBI Taxonomy" id="77166"/>
    <lineage>
        <taxon>Eukaryota</taxon>
        <taxon>Metazoa</taxon>
        <taxon>Ecdysozoa</taxon>
        <taxon>Arthropoda</taxon>
        <taxon>Hexapoda</taxon>
        <taxon>Insecta</taxon>
        <taxon>Pterygota</taxon>
        <taxon>Neoptera</taxon>
        <taxon>Endopterygota</taxon>
        <taxon>Coleoptera</taxon>
        <taxon>Polyphaga</taxon>
        <taxon>Cucujiformia</taxon>
        <taxon>Curculionidae</taxon>
        <taxon>Scolytinae</taxon>
        <taxon>Dendroctonus</taxon>
    </lineage>
</organism>
<feature type="transmembrane region" description="Helical" evidence="1">
    <location>
        <begin position="174"/>
        <end position="194"/>
    </location>
</feature>
<dbReference type="PANTHER" id="PTHR47027:SF20">
    <property type="entry name" value="REVERSE TRANSCRIPTASE-LIKE PROTEIN WITH RNA-DIRECTED DNA POLYMERASE DOMAIN"/>
    <property type="match status" value="1"/>
</dbReference>
<dbReference type="RefSeq" id="XP_019755408.1">
    <property type="nucleotide sequence ID" value="XM_019899849.1"/>
</dbReference>
<keyword evidence="1" id="KW-1133">Transmembrane helix</keyword>